<gene>
    <name evidence="2" type="ORF">TIFTF001_052181</name>
</gene>
<sequence length="137" mass="14807">MAISKSKRGSCPHNPPASSLAAMMMIVVAVILINANSGGAAVLVKNNATYGCITGREEECLIAEDLELEYLFMEYSSHVARVLRTTGPHSLLKGTDDAGTVPCADGEGNPYRAKCSTPKKEKERKCAHKYYRDPDCV</sequence>
<dbReference type="AlphaFoldDB" id="A0AA88EEM2"/>
<evidence type="ECO:0000313" key="3">
    <source>
        <dbReference type="Proteomes" id="UP001187192"/>
    </source>
</evidence>
<feature type="transmembrane region" description="Helical" evidence="1">
    <location>
        <begin position="20"/>
        <end position="44"/>
    </location>
</feature>
<keyword evidence="3" id="KW-1185">Reference proteome</keyword>
<keyword evidence="1" id="KW-0812">Transmembrane</keyword>
<comment type="caution">
    <text evidence="2">The sequence shown here is derived from an EMBL/GenBank/DDBJ whole genome shotgun (WGS) entry which is preliminary data.</text>
</comment>
<dbReference type="EMBL" id="BTGU01010642">
    <property type="protein sequence ID" value="GMN73449.1"/>
    <property type="molecule type" value="Genomic_DNA"/>
</dbReference>
<protein>
    <recommendedName>
        <fullName evidence="4">Rapid alkalinization factor</fullName>
    </recommendedName>
</protein>
<name>A0AA88EEM2_FICCA</name>
<evidence type="ECO:0000313" key="2">
    <source>
        <dbReference type="EMBL" id="GMN73449.1"/>
    </source>
</evidence>
<organism evidence="2 3">
    <name type="scientific">Ficus carica</name>
    <name type="common">Common fig</name>
    <dbReference type="NCBI Taxonomy" id="3494"/>
    <lineage>
        <taxon>Eukaryota</taxon>
        <taxon>Viridiplantae</taxon>
        <taxon>Streptophyta</taxon>
        <taxon>Embryophyta</taxon>
        <taxon>Tracheophyta</taxon>
        <taxon>Spermatophyta</taxon>
        <taxon>Magnoliopsida</taxon>
        <taxon>eudicotyledons</taxon>
        <taxon>Gunneridae</taxon>
        <taxon>Pentapetalae</taxon>
        <taxon>rosids</taxon>
        <taxon>fabids</taxon>
        <taxon>Rosales</taxon>
        <taxon>Moraceae</taxon>
        <taxon>Ficeae</taxon>
        <taxon>Ficus</taxon>
    </lineage>
</organism>
<evidence type="ECO:0008006" key="4">
    <source>
        <dbReference type="Google" id="ProtNLM"/>
    </source>
</evidence>
<keyword evidence="1" id="KW-1133">Transmembrane helix</keyword>
<dbReference type="Proteomes" id="UP001187192">
    <property type="component" value="Unassembled WGS sequence"/>
</dbReference>
<proteinExistence type="predicted"/>
<accession>A0AA88EEM2</accession>
<keyword evidence="1" id="KW-0472">Membrane</keyword>
<evidence type="ECO:0000256" key="1">
    <source>
        <dbReference type="SAM" id="Phobius"/>
    </source>
</evidence>
<reference evidence="2" key="1">
    <citation type="submission" date="2023-07" db="EMBL/GenBank/DDBJ databases">
        <title>draft genome sequence of fig (Ficus carica).</title>
        <authorList>
            <person name="Takahashi T."/>
            <person name="Nishimura K."/>
        </authorList>
    </citation>
    <scope>NUCLEOTIDE SEQUENCE</scope>
</reference>